<dbReference type="InterPro" id="IPR005025">
    <property type="entry name" value="FMN_Rdtase-like_dom"/>
</dbReference>
<sequence length="210" mass="23450">MKVLLVNGSPHEKGCTYTALSEVAKTLQEENVGTDFFWIRNKALNGCLGCHKCVQLHKCVFDDRVNELLEIAGKYDGFIFGSPVHWAAAGGAVTSFLDRVFYADFCGGRNSFYLKPAAAVISARRAGTTATYDQLNKYFGLMQMPIVSSRYWNMVHGAKPEDVQQDIEGLQVMRILGRNMAFFLKCKEVGLKNGVALPEQEETTFTNFIR</sequence>
<keyword evidence="2" id="KW-0288">FMN</keyword>
<dbReference type="PANTHER" id="PTHR43278:SF4">
    <property type="entry name" value="NAD(P)H-DEPENDENT FMN-CONTAINING OXIDOREDUCTASE YWQN-RELATED"/>
    <property type="match status" value="1"/>
</dbReference>
<dbReference type="InterPro" id="IPR051796">
    <property type="entry name" value="ISF_SsuE-like"/>
</dbReference>
<dbReference type="RefSeq" id="WP_196603884.1">
    <property type="nucleotide sequence ID" value="NZ_CP116940.1"/>
</dbReference>
<evidence type="ECO:0000256" key="1">
    <source>
        <dbReference type="ARBA" id="ARBA00022630"/>
    </source>
</evidence>
<dbReference type="PANTHER" id="PTHR43278">
    <property type="entry name" value="NAD(P)H-DEPENDENT FMN-CONTAINING OXIDOREDUCTASE YWQN-RELATED"/>
    <property type="match status" value="1"/>
</dbReference>
<protein>
    <submittedName>
        <fullName evidence="4">Multimeric flavodoxin WrbA</fullName>
    </submittedName>
</protein>
<accession>A0ABT9Y983</accession>
<dbReference type="Gene3D" id="3.40.50.360">
    <property type="match status" value="1"/>
</dbReference>
<dbReference type="InterPro" id="IPR029039">
    <property type="entry name" value="Flavoprotein-like_sf"/>
</dbReference>
<gene>
    <name evidence="4" type="ORF">J2S01_002126</name>
</gene>
<reference evidence="4 5" key="1">
    <citation type="submission" date="2023-07" db="EMBL/GenBank/DDBJ databases">
        <title>Genomic Encyclopedia of Type Strains, Phase IV (KMG-IV): sequencing the most valuable type-strain genomes for metagenomic binning, comparative biology and taxonomic classification.</title>
        <authorList>
            <person name="Goeker M."/>
        </authorList>
    </citation>
    <scope>NUCLEOTIDE SEQUENCE [LARGE SCALE GENOMIC DNA]</scope>
    <source>
        <strain evidence="4 5">DSM 16980</strain>
    </source>
</reference>
<keyword evidence="1" id="KW-0285">Flavoprotein</keyword>
<dbReference type="EMBL" id="JAUSUE010000016">
    <property type="protein sequence ID" value="MDQ0204398.1"/>
    <property type="molecule type" value="Genomic_DNA"/>
</dbReference>
<evidence type="ECO:0000313" key="4">
    <source>
        <dbReference type="EMBL" id="MDQ0204398.1"/>
    </source>
</evidence>
<organism evidence="4 5">
    <name type="scientific">Pectinatus haikarae</name>
    <dbReference type="NCBI Taxonomy" id="349096"/>
    <lineage>
        <taxon>Bacteria</taxon>
        <taxon>Bacillati</taxon>
        <taxon>Bacillota</taxon>
        <taxon>Negativicutes</taxon>
        <taxon>Selenomonadales</taxon>
        <taxon>Selenomonadaceae</taxon>
        <taxon>Pectinatus</taxon>
    </lineage>
</organism>
<dbReference type="SUPFAM" id="SSF52218">
    <property type="entry name" value="Flavoproteins"/>
    <property type="match status" value="1"/>
</dbReference>
<comment type="caution">
    <text evidence="4">The sequence shown here is derived from an EMBL/GenBank/DDBJ whole genome shotgun (WGS) entry which is preliminary data.</text>
</comment>
<evidence type="ECO:0000256" key="2">
    <source>
        <dbReference type="ARBA" id="ARBA00022643"/>
    </source>
</evidence>
<feature type="domain" description="NADPH-dependent FMN reductase-like" evidence="3">
    <location>
        <begin position="1"/>
        <end position="157"/>
    </location>
</feature>
<evidence type="ECO:0000259" key="3">
    <source>
        <dbReference type="Pfam" id="PF03358"/>
    </source>
</evidence>
<evidence type="ECO:0000313" key="5">
    <source>
        <dbReference type="Proteomes" id="UP001239167"/>
    </source>
</evidence>
<keyword evidence="5" id="KW-1185">Reference proteome</keyword>
<dbReference type="Proteomes" id="UP001239167">
    <property type="component" value="Unassembled WGS sequence"/>
</dbReference>
<name>A0ABT9Y983_9FIRM</name>
<proteinExistence type="predicted"/>
<dbReference type="Pfam" id="PF03358">
    <property type="entry name" value="FMN_red"/>
    <property type="match status" value="1"/>
</dbReference>